<accession>A0ABT7QPS1</accession>
<evidence type="ECO:0000256" key="2">
    <source>
        <dbReference type="ARBA" id="ARBA00022692"/>
    </source>
</evidence>
<keyword evidence="7" id="KW-1185">Reference proteome</keyword>
<name>A0ABT7QPS1_9BACT</name>
<feature type="transmembrane region" description="Helical" evidence="5">
    <location>
        <begin position="147"/>
        <end position="167"/>
    </location>
</feature>
<evidence type="ECO:0000256" key="5">
    <source>
        <dbReference type="SAM" id="Phobius"/>
    </source>
</evidence>
<evidence type="ECO:0000313" key="6">
    <source>
        <dbReference type="EMBL" id="MDM5263087.1"/>
    </source>
</evidence>
<dbReference type="RefSeq" id="WP_289401213.1">
    <property type="nucleotide sequence ID" value="NZ_JAQIBC010000001.1"/>
</dbReference>
<feature type="transmembrane region" description="Helical" evidence="5">
    <location>
        <begin position="188"/>
        <end position="213"/>
    </location>
</feature>
<evidence type="ECO:0000256" key="4">
    <source>
        <dbReference type="ARBA" id="ARBA00023136"/>
    </source>
</evidence>
<comment type="subcellular location">
    <subcellularLocation>
        <location evidence="1">Membrane</location>
        <topology evidence="1">Multi-pass membrane protein</topology>
    </subcellularLocation>
</comment>
<proteinExistence type="predicted"/>
<feature type="transmembrane region" description="Helical" evidence="5">
    <location>
        <begin position="121"/>
        <end position="141"/>
    </location>
</feature>
<dbReference type="EMBL" id="JAQIBC010000001">
    <property type="protein sequence ID" value="MDM5263087.1"/>
    <property type="molecule type" value="Genomic_DNA"/>
</dbReference>
<keyword evidence="4 5" id="KW-0472">Membrane</keyword>
<evidence type="ECO:0000256" key="3">
    <source>
        <dbReference type="ARBA" id="ARBA00022989"/>
    </source>
</evidence>
<gene>
    <name evidence="6" type="ORF">PF327_02645</name>
</gene>
<reference evidence="6" key="1">
    <citation type="submission" date="2023-01" db="EMBL/GenBank/DDBJ databases">
        <title>Sulfurovum sp. XTW-4 genome assembly.</title>
        <authorList>
            <person name="Wang J."/>
        </authorList>
    </citation>
    <scope>NUCLEOTIDE SEQUENCE</scope>
    <source>
        <strain evidence="6">XTW-4</strain>
    </source>
</reference>
<feature type="transmembrane region" description="Helical" evidence="5">
    <location>
        <begin position="20"/>
        <end position="43"/>
    </location>
</feature>
<sequence length="219" mass="24972">MKQTITKSLQDMLSKDVILFVIKIGFISLALTLLFAWNIWGLLTDIIASYLSWIPWEWLQTSGASIGTFLLTYMLFIIIVSLLTSLQSEKLLVSLAKKRYPDVHVVGSANMTTSILLTLKASIVFLLLFILTLPLLFIPILGQVWVLYLWSILLKEPTIYDVGALFIREKKIRKEKKKKTSILAMIAALFNYIPLVNIFAPVFAQILFLHHILGKENKF</sequence>
<dbReference type="Proteomes" id="UP001169066">
    <property type="component" value="Unassembled WGS sequence"/>
</dbReference>
<comment type="caution">
    <text evidence="6">The sequence shown here is derived from an EMBL/GenBank/DDBJ whole genome shotgun (WGS) entry which is preliminary data.</text>
</comment>
<keyword evidence="2 5" id="KW-0812">Transmembrane</keyword>
<organism evidence="6 7">
    <name type="scientific">Sulfurovum xiamenensis</name>
    <dbReference type="NCBI Taxonomy" id="3019066"/>
    <lineage>
        <taxon>Bacteria</taxon>
        <taxon>Pseudomonadati</taxon>
        <taxon>Campylobacterota</taxon>
        <taxon>Epsilonproteobacteria</taxon>
        <taxon>Campylobacterales</taxon>
        <taxon>Sulfurovaceae</taxon>
        <taxon>Sulfurovum</taxon>
    </lineage>
</organism>
<evidence type="ECO:0000313" key="7">
    <source>
        <dbReference type="Proteomes" id="UP001169066"/>
    </source>
</evidence>
<protein>
    <submittedName>
        <fullName evidence="6">EI24 domain-containing protein</fullName>
    </submittedName>
</protein>
<keyword evidence="3 5" id="KW-1133">Transmembrane helix</keyword>
<dbReference type="Pfam" id="PF07264">
    <property type="entry name" value="EI24"/>
    <property type="match status" value="1"/>
</dbReference>
<evidence type="ECO:0000256" key="1">
    <source>
        <dbReference type="ARBA" id="ARBA00004141"/>
    </source>
</evidence>
<dbReference type="InterPro" id="IPR059112">
    <property type="entry name" value="CysZ/EI24"/>
</dbReference>
<feature type="transmembrane region" description="Helical" evidence="5">
    <location>
        <begin position="63"/>
        <end position="83"/>
    </location>
</feature>